<comment type="subunit">
    <text evidence="3 12">Homodimer.</text>
</comment>
<dbReference type="SUPFAM" id="SSF50814">
    <property type="entry name" value="Lipocalins"/>
    <property type="match status" value="1"/>
</dbReference>
<dbReference type="PRINTS" id="PR01171">
    <property type="entry name" value="BCTLIPOCALIN"/>
</dbReference>
<dbReference type="GO" id="GO:0009279">
    <property type="term" value="C:cell outer membrane"/>
    <property type="evidence" value="ECO:0007669"/>
    <property type="project" value="UniProtKB-SubCell"/>
</dbReference>
<evidence type="ECO:0000256" key="6">
    <source>
        <dbReference type="ARBA" id="ARBA00023136"/>
    </source>
</evidence>
<evidence type="ECO:0000256" key="1">
    <source>
        <dbReference type="ARBA" id="ARBA00004459"/>
    </source>
</evidence>
<evidence type="ECO:0000256" key="12">
    <source>
        <dbReference type="PIRNR" id="PIRNR036893"/>
    </source>
</evidence>
<name>B0TVW1_FRAP2</name>
<dbReference type="FunFam" id="2.40.128.20:FF:000002">
    <property type="entry name" value="Outer membrane lipoprotein Blc"/>
    <property type="match status" value="1"/>
</dbReference>
<evidence type="ECO:0000256" key="11">
    <source>
        <dbReference type="ARBA" id="ARBA00071217"/>
    </source>
</evidence>
<dbReference type="PANTHER" id="PTHR10612">
    <property type="entry name" value="APOLIPOPROTEIN D"/>
    <property type="match status" value="1"/>
</dbReference>
<keyword evidence="7 13" id="KW-0564">Palmitate</keyword>
<dbReference type="PROSITE" id="PS00213">
    <property type="entry name" value="LIPOCALIN"/>
    <property type="match status" value="1"/>
</dbReference>
<gene>
    <name evidence="15" type="ordered locus">Fphi_0650</name>
</gene>
<dbReference type="InterPro" id="IPR002446">
    <property type="entry name" value="Lipocalin_bac"/>
</dbReference>
<evidence type="ECO:0000256" key="4">
    <source>
        <dbReference type="ARBA" id="ARBA00022729"/>
    </source>
</evidence>
<dbReference type="InterPro" id="IPR012674">
    <property type="entry name" value="Calycin"/>
</dbReference>
<evidence type="ECO:0000256" key="7">
    <source>
        <dbReference type="ARBA" id="ARBA00023139"/>
    </source>
</evidence>
<evidence type="ECO:0000256" key="5">
    <source>
        <dbReference type="ARBA" id="ARBA00023121"/>
    </source>
</evidence>
<evidence type="ECO:0000256" key="2">
    <source>
        <dbReference type="ARBA" id="ARBA00006889"/>
    </source>
</evidence>
<dbReference type="PANTHER" id="PTHR10612:SF34">
    <property type="entry name" value="APOLIPOPROTEIN D"/>
    <property type="match status" value="1"/>
</dbReference>
<evidence type="ECO:0000256" key="10">
    <source>
        <dbReference type="ARBA" id="ARBA00057024"/>
    </source>
</evidence>
<evidence type="ECO:0000259" key="14">
    <source>
        <dbReference type="Pfam" id="PF08212"/>
    </source>
</evidence>
<dbReference type="EMBL" id="CP000937">
    <property type="protein sequence ID" value="ABZ86869.1"/>
    <property type="molecule type" value="Genomic_DNA"/>
</dbReference>
<dbReference type="InterPro" id="IPR022272">
    <property type="entry name" value="Lipocalin_CS"/>
</dbReference>
<dbReference type="CDD" id="cd19438">
    <property type="entry name" value="lipocalin_Blc-like"/>
    <property type="match status" value="1"/>
</dbReference>
<feature type="domain" description="Lipocalin/cytosolic fatty-acid binding" evidence="14">
    <location>
        <begin position="43"/>
        <end position="181"/>
    </location>
</feature>
<dbReference type="PROSITE" id="PS51257">
    <property type="entry name" value="PROKAR_LIPOPROTEIN"/>
    <property type="match status" value="1"/>
</dbReference>
<dbReference type="InterPro" id="IPR022271">
    <property type="entry name" value="Lipocalin_ApoD"/>
</dbReference>
<protein>
    <recommendedName>
        <fullName evidence="11 12">Outer membrane lipoprotein Blc</fullName>
    </recommendedName>
</protein>
<sequence>MDKKLKAYNMKKILSITLVLLAVLLTGCVTKPDNIKPVENFQAQKYLGKWYEIARFDNSFEKGMTEVYAEYSLNPDGSIKVVNSGVTPETGKRSYATGIAKFVDGDDQGYLKVSFFRPFYGAYVVFKLDDNYKYAYVAGANENYLWLLSRTKTVPQSVKDDFIKKAKSLGFDTNNLVWVKQ</sequence>
<evidence type="ECO:0000256" key="13">
    <source>
        <dbReference type="PIRSR" id="PIRSR036893-52"/>
    </source>
</evidence>
<keyword evidence="4" id="KW-0732">Signal</keyword>
<feature type="lipid moiety-binding region" description="S-diacylglycerol cysteine" evidence="13">
    <location>
        <position position="28"/>
    </location>
</feature>
<keyword evidence="9 12" id="KW-0449">Lipoprotein</keyword>
<keyword evidence="8 12" id="KW-0998">Cell outer membrane</keyword>
<comment type="subcellular location">
    <subcellularLocation>
        <location evidence="1">Cell outer membrane</location>
        <topology evidence="1">Lipid-anchor</topology>
    </subcellularLocation>
</comment>
<dbReference type="Gene3D" id="2.40.128.20">
    <property type="match status" value="1"/>
</dbReference>
<evidence type="ECO:0000313" key="15">
    <source>
        <dbReference type="EMBL" id="ABZ86869.1"/>
    </source>
</evidence>
<dbReference type="GO" id="GO:0006950">
    <property type="term" value="P:response to stress"/>
    <property type="evidence" value="ECO:0007669"/>
    <property type="project" value="UniProtKB-ARBA"/>
</dbReference>
<evidence type="ECO:0000256" key="8">
    <source>
        <dbReference type="ARBA" id="ARBA00023237"/>
    </source>
</evidence>
<dbReference type="eggNOG" id="COG3040">
    <property type="taxonomic scope" value="Bacteria"/>
</dbReference>
<dbReference type="PIRSF" id="PIRSF036893">
    <property type="entry name" value="Lipocalin_ApoD"/>
    <property type="match status" value="1"/>
</dbReference>
<keyword evidence="6 12" id="KW-0472">Membrane</keyword>
<evidence type="ECO:0000256" key="9">
    <source>
        <dbReference type="ARBA" id="ARBA00023288"/>
    </source>
</evidence>
<evidence type="ECO:0000256" key="3">
    <source>
        <dbReference type="ARBA" id="ARBA00011738"/>
    </source>
</evidence>
<organism evidence="15">
    <name type="scientific">Francisella philomiragia subsp. philomiragia (strain ATCC 25017 / CCUG 19701 / FSC 153 / O#319-036)</name>
    <dbReference type="NCBI Taxonomy" id="484022"/>
    <lineage>
        <taxon>Bacteria</taxon>
        <taxon>Pseudomonadati</taxon>
        <taxon>Pseudomonadota</taxon>
        <taxon>Gammaproteobacteria</taxon>
        <taxon>Thiotrichales</taxon>
        <taxon>Francisellaceae</taxon>
        <taxon>Francisella</taxon>
    </lineage>
</organism>
<dbReference type="AlphaFoldDB" id="B0TVW1"/>
<dbReference type="Pfam" id="PF08212">
    <property type="entry name" value="Lipocalin_2"/>
    <property type="match status" value="1"/>
</dbReference>
<accession>B0TVW1</accession>
<comment type="function">
    <text evidence="10 12">Involved in the storage or transport of lipids necessary for membrane maintenance under stressful conditions. Displays a binding preference for lysophospholipids.</text>
</comment>
<feature type="lipid moiety-binding region" description="N-palmitoyl cysteine" evidence="13">
    <location>
        <position position="28"/>
    </location>
</feature>
<comment type="similarity">
    <text evidence="2 12">Belongs to the calycin superfamily. Lipocalin family.</text>
</comment>
<proteinExistence type="inferred from homology"/>
<dbReference type="GO" id="GO:0008289">
    <property type="term" value="F:lipid binding"/>
    <property type="evidence" value="ECO:0007669"/>
    <property type="project" value="UniProtKB-UniRule"/>
</dbReference>
<dbReference type="InterPro" id="IPR000566">
    <property type="entry name" value="Lipocln_cytosolic_FA-bd_dom"/>
</dbReference>
<dbReference type="KEGG" id="fph:Fphi_0650"/>
<dbReference type="InterPro" id="IPR047202">
    <property type="entry name" value="Lipocalin_Blc-like_dom"/>
</dbReference>
<keyword evidence="5 12" id="KW-0446">Lipid-binding</keyword>
<reference evidence="15" key="1">
    <citation type="submission" date="2009-01" db="EMBL/GenBank/DDBJ databases">
        <title>Complete sequence of chromosome of Francisella philomiragia subsp. philomiragia ATCC 25017.</title>
        <authorList>
            <consortium name="US DOE Joint Genome Institute"/>
            <person name="Copeland A."/>
            <person name="Lucas S."/>
            <person name="Lapidus A."/>
            <person name="Barry K."/>
            <person name="Detter J.C."/>
            <person name="Glavina del Rio T."/>
            <person name="Hammon N."/>
            <person name="Israni S."/>
            <person name="Dalin E."/>
            <person name="Tice H."/>
            <person name="Pitluck S."/>
            <person name="Chain P."/>
            <person name="Malfatti S."/>
            <person name="Shin M."/>
            <person name="Vergez L."/>
            <person name="Schmutz J."/>
            <person name="Larimer F."/>
            <person name="Land M."/>
            <person name="Hauser L."/>
            <person name="Richardson P."/>
        </authorList>
    </citation>
    <scope>NUCLEOTIDE SEQUENCE</scope>
    <source>
        <strain evidence="15">ATCC 25017</strain>
    </source>
</reference>
<dbReference type="HOGENOM" id="CLU_068449_3_0_6"/>